<comment type="caution">
    <text evidence="9">The sequence shown here is derived from an EMBL/GenBank/DDBJ whole genome shotgun (WGS) entry which is preliminary data.</text>
</comment>
<dbReference type="InterPro" id="IPR023578">
    <property type="entry name" value="Ras_GEF_dom_sf"/>
</dbReference>
<dbReference type="InterPro" id="IPR000219">
    <property type="entry name" value="DH_dom"/>
</dbReference>
<dbReference type="Gene3D" id="1.20.900.10">
    <property type="entry name" value="Dbl homology (DH) domain"/>
    <property type="match status" value="1"/>
</dbReference>
<dbReference type="PROSITE" id="PS00741">
    <property type="entry name" value="DH_1"/>
    <property type="match status" value="1"/>
</dbReference>
<feature type="domain" description="N-terminal Ras-GEF" evidence="8">
    <location>
        <begin position="657"/>
        <end position="779"/>
    </location>
</feature>
<feature type="domain" description="Ras-GEF" evidence="6">
    <location>
        <begin position="1248"/>
        <end position="1480"/>
    </location>
</feature>
<evidence type="ECO:0000256" key="1">
    <source>
        <dbReference type="ARBA" id="ARBA00022658"/>
    </source>
</evidence>
<keyword evidence="1 2" id="KW-0344">Guanine-nucleotide releasing factor</keyword>
<dbReference type="CDD" id="cd00155">
    <property type="entry name" value="RasGEF"/>
    <property type="match status" value="1"/>
</dbReference>
<feature type="compositionally biased region" description="Polar residues" evidence="4">
    <location>
        <begin position="794"/>
        <end position="807"/>
    </location>
</feature>
<dbReference type="SUPFAM" id="SSF48366">
    <property type="entry name" value="Ras GEF"/>
    <property type="match status" value="1"/>
</dbReference>
<evidence type="ECO:0000259" key="8">
    <source>
        <dbReference type="PROSITE" id="PS50212"/>
    </source>
</evidence>
<dbReference type="PROSITE" id="PS50212">
    <property type="entry name" value="RASGEF_NTER"/>
    <property type="match status" value="1"/>
</dbReference>
<dbReference type="SUPFAM" id="SSF48065">
    <property type="entry name" value="DBL homology domain (DH-domain)"/>
    <property type="match status" value="1"/>
</dbReference>
<dbReference type="Pfam" id="PF00617">
    <property type="entry name" value="RasGEF"/>
    <property type="match status" value="1"/>
</dbReference>
<evidence type="ECO:0000259" key="5">
    <source>
        <dbReference type="PROSITE" id="PS50003"/>
    </source>
</evidence>
<dbReference type="PROSITE" id="PS50010">
    <property type="entry name" value="DH_2"/>
    <property type="match status" value="1"/>
</dbReference>
<evidence type="ECO:0008006" key="11">
    <source>
        <dbReference type="Google" id="ProtNLM"/>
    </source>
</evidence>
<dbReference type="GO" id="GO:0007265">
    <property type="term" value="P:Ras protein signal transduction"/>
    <property type="evidence" value="ECO:0007669"/>
    <property type="project" value="TreeGrafter"/>
</dbReference>
<evidence type="ECO:0000256" key="3">
    <source>
        <dbReference type="SAM" id="Coils"/>
    </source>
</evidence>
<dbReference type="SUPFAM" id="SSF50729">
    <property type="entry name" value="PH domain-like"/>
    <property type="match status" value="2"/>
</dbReference>
<dbReference type="InterPro" id="IPR019804">
    <property type="entry name" value="Ras_G-nucl-exch_fac_CS"/>
</dbReference>
<dbReference type="InterPro" id="IPR000651">
    <property type="entry name" value="Ras-like_Gua-exchang_fac_N"/>
</dbReference>
<dbReference type="InterPro" id="IPR001849">
    <property type="entry name" value="PH_domain"/>
</dbReference>
<feature type="region of interest" description="Disordered" evidence="4">
    <location>
        <begin position="780"/>
        <end position="813"/>
    </location>
</feature>
<dbReference type="Proteomes" id="UP000663879">
    <property type="component" value="Unassembled WGS sequence"/>
</dbReference>
<sequence>MQRNGCKINEAHLNTIALKARLEHRECGYLWKRSNDSNGKWQIKWFALYQNFLFYYETVNSTKPLGLIILESCYCNRIVTNTKNTKEGEIKLFCFSLSYSKDGKNPMEFGAETEEECIQWMEAIKNCSYSKQTSQNAELQHKYLHVNQLYETESKSKWQYLAQVEELSNEVKQLREELKHFKGQNQILKTKVEEESSDMKRIKKVQSLCRGWLYRRRWKRIVKDYIESPDALNLRKRNRIVFELFEKEGEYMSQLEILVSNFLRPFKMAACSSKPPVTHEEINCIFLNSEILLFLHQIFYKGLNKKLENWPSVFVGDLFDFLLPVLVIYQEYVRNHHYSLQILTDLKIKSIEFRNLLKRCEEKPKCEGRSLDIFLTYPMHQIPRYILILHQLISFTSHTSTNELYCLENAKKKLEELSRSMHDEVSETENIRCNLAIEKMIVEGCEVILDANQVFIREGLLIILTSLKSKTLGVKLKDVKKRNVVKCFLFTNHLIVTTRASNGRLNLFKPYEAIPLSECKIIEDVTNEISMIEEENMSLMSDDHSISSVSIMSTESNGSLFFNKDQPADYSSEFKLIQSNNLIHRSINFIASSLGEKQAWCGDISQCIDNLNYSSLLQNTNTSNSVNMPNKAMPYTDQKLFRDEKDVKYCKSLNSCKVPQIRQATLDKLIERLTDLRFLSIDFLNTFLLTYRVFADPFLILNALKNLYESSPKHSIENGEIDIRNDINNELNRRVSVAGLFRLPSINEERDVYIKRGSRLSSFRRDLAIDIENLNIIEKDETETPEADTDPKQVPSSSINNNLQNQKSKNELPAPRLAPIASCETLQTCSSSTNCSINLKEKEDEKKKLNDSVYNTQNITSNIHEKTNNLIENVLNNLKKVNVSDGIFSIKTEKKFRGSTKPLAASLDLKEAEKSNLNNTSINQNTLKNDDDYIDEKNEDEDFISDEEYDYRIDSSNRIKYKDFISGNKSFNGSISSATSCASRLTYWKDTPEKPTGLLTSKKYSSNTTEALSLSPAMASKRTSLHKNSQSLTTNQLLMAVQQNAQKITKRLSDTFSVQKILSDNHNRKLPISVYAGVVVTSSRSSRRRTSNSEATKAFAIATSGSQTSLDKAQTFRHSLDSAKTPVLSHRVDRVNSTGPSLDCSKTKKNWAIVNTAASMRVLNVLRHWITKHPLDFDENLKLKEETLNLINQMLNESHLTDTERKVAKQIIQQLTIPLEKKKENLIDIDTLLRPPTTPGKVKFSELSVSEIAEQMTYIDYQIFASISSQELLGQAWMKVGKERNAKNVLLFSKRFNEMSQLVVSEIIMSANHSQRLEKLEKWTTIANICKFLKNFNGVLQIMSAFASTSVFRLKSIWDKLSKNSQQTIETLQNLVSSDGRFKNLRDAMNKCDPPCIPYLGMYLMDLVFIEESTPDFLERNLINFSKLRMVSHIIRDIRTFQQSKYSIHHNRRVCEYLLDTSSLLTPDEAYNKSLTLEPRNSINPTTRRIDENNNNENRLCPNFIS</sequence>
<protein>
    <recommendedName>
        <fullName evidence="11">Ras-specific guanine nucleotide-releasing factor 1</fullName>
    </recommendedName>
</protein>
<dbReference type="GO" id="GO:0005886">
    <property type="term" value="C:plasma membrane"/>
    <property type="evidence" value="ECO:0007669"/>
    <property type="project" value="TreeGrafter"/>
</dbReference>
<dbReference type="Pfam" id="PF00169">
    <property type="entry name" value="PH"/>
    <property type="match status" value="1"/>
</dbReference>
<feature type="domain" description="PH" evidence="5">
    <location>
        <begin position="23"/>
        <end position="129"/>
    </location>
</feature>
<dbReference type="CDD" id="cd00160">
    <property type="entry name" value="RhoGEF"/>
    <property type="match status" value="1"/>
</dbReference>
<dbReference type="PANTHER" id="PTHR23113:SF99">
    <property type="entry name" value="RASGEF DOMAIN-CONTAINING PROTEIN"/>
    <property type="match status" value="1"/>
</dbReference>
<evidence type="ECO:0000256" key="4">
    <source>
        <dbReference type="SAM" id="MobiDB-lite"/>
    </source>
</evidence>
<dbReference type="Gene3D" id="1.20.870.10">
    <property type="entry name" value="Son of sevenless (SoS) protein Chain: S domain 1"/>
    <property type="match status" value="2"/>
</dbReference>
<feature type="domain" description="DH" evidence="7">
    <location>
        <begin position="236"/>
        <end position="424"/>
    </location>
</feature>
<feature type="coiled-coil region" evidence="3">
    <location>
        <begin position="157"/>
        <end position="191"/>
    </location>
</feature>
<dbReference type="SMART" id="SM00325">
    <property type="entry name" value="RhoGEF"/>
    <property type="match status" value="1"/>
</dbReference>
<dbReference type="SMART" id="SM00229">
    <property type="entry name" value="RasGEFN"/>
    <property type="match status" value="1"/>
</dbReference>
<dbReference type="PROSITE" id="PS50096">
    <property type="entry name" value="IQ"/>
    <property type="match status" value="1"/>
</dbReference>
<dbReference type="Pfam" id="PF00618">
    <property type="entry name" value="RasGEF_N"/>
    <property type="match status" value="1"/>
</dbReference>
<dbReference type="InterPro" id="IPR001331">
    <property type="entry name" value="GDS_CDC24_CS"/>
</dbReference>
<organism evidence="9 10">
    <name type="scientific">Brachionus calyciflorus</name>
    <dbReference type="NCBI Taxonomy" id="104777"/>
    <lineage>
        <taxon>Eukaryota</taxon>
        <taxon>Metazoa</taxon>
        <taxon>Spiralia</taxon>
        <taxon>Gnathifera</taxon>
        <taxon>Rotifera</taxon>
        <taxon>Eurotatoria</taxon>
        <taxon>Monogononta</taxon>
        <taxon>Pseudotrocha</taxon>
        <taxon>Ploima</taxon>
        <taxon>Brachionidae</taxon>
        <taxon>Brachionus</taxon>
    </lineage>
</organism>
<keyword evidence="10" id="KW-1185">Reference proteome</keyword>
<dbReference type="Gene3D" id="1.10.840.10">
    <property type="entry name" value="Ras guanine-nucleotide exchange factors catalytic domain"/>
    <property type="match status" value="1"/>
</dbReference>
<dbReference type="PROSITE" id="PS00720">
    <property type="entry name" value="RASGEF"/>
    <property type="match status" value="1"/>
</dbReference>
<dbReference type="OrthoDB" id="10254377at2759"/>
<dbReference type="GO" id="GO:0005085">
    <property type="term" value="F:guanyl-nucleotide exchange factor activity"/>
    <property type="evidence" value="ECO:0007669"/>
    <property type="project" value="UniProtKB-KW"/>
</dbReference>
<dbReference type="InterPro" id="IPR001895">
    <property type="entry name" value="RASGEF_cat_dom"/>
</dbReference>
<keyword evidence="3" id="KW-0175">Coiled coil</keyword>
<dbReference type="InterPro" id="IPR008937">
    <property type="entry name" value="Ras-like_GEF"/>
</dbReference>
<evidence type="ECO:0000313" key="10">
    <source>
        <dbReference type="Proteomes" id="UP000663879"/>
    </source>
</evidence>
<proteinExistence type="predicted"/>
<evidence type="ECO:0000259" key="6">
    <source>
        <dbReference type="PROSITE" id="PS50009"/>
    </source>
</evidence>
<dbReference type="EMBL" id="CAJNOC010000389">
    <property type="protein sequence ID" value="CAF0754244.1"/>
    <property type="molecule type" value="Genomic_DNA"/>
</dbReference>
<dbReference type="SMART" id="SM00147">
    <property type="entry name" value="RasGEF"/>
    <property type="match status" value="1"/>
</dbReference>
<accession>A0A813PHJ7</accession>
<dbReference type="PROSITE" id="PS50003">
    <property type="entry name" value="PH_DOMAIN"/>
    <property type="match status" value="1"/>
</dbReference>
<evidence type="ECO:0000259" key="7">
    <source>
        <dbReference type="PROSITE" id="PS50010"/>
    </source>
</evidence>
<dbReference type="InterPro" id="IPR011993">
    <property type="entry name" value="PH-like_dom_sf"/>
</dbReference>
<dbReference type="PANTHER" id="PTHR23113">
    <property type="entry name" value="GUANINE NUCLEOTIDE EXCHANGE FACTOR"/>
    <property type="match status" value="1"/>
</dbReference>
<dbReference type="PROSITE" id="PS50009">
    <property type="entry name" value="RASGEF_CAT"/>
    <property type="match status" value="1"/>
</dbReference>
<gene>
    <name evidence="9" type="ORF">OXX778_LOCUS4086</name>
</gene>
<dbReference type="InterPro" id="IPR036964">
    <property type="entry name" value="RASGEF_cat_dom_sf"/>
</dbReference>
<name>A0A813PHJ7_9BILA</name>
<dbReference type="SMART" id="SM00233">
    <property type="entry name" value="PH"/>
    <property type="match status" value="2"/>
</dbReference>
<evidence type="ECO:0000256" key="2">
    <source>
        <dbReference type="PROSITE-ProRule" id="PRU00168"/>
    </source>
</evidence>
<dbReference type="Pfam" id="PF00621">
    <property type="entry name" value="RhoGEF"/>
    <property type="match status" value="1"/>
</dbReference>
<dbReference type="InterPro" id="IPR035899">
    <property type="entry name" value="DBL_dom_sf"/>
</dbReference>
<dbReference type="Gene3D" id="2.30.29.30">
    <property type="entry name" value="Pleckstrin-homology domain (PH domain)/Phosphotyrosine-binding domain (PTB)"/>
    <property type="match status" value="2"/>
</dbReference>
<reference evidence="9" key="1">
    <citation type="submission" date="2021-02" db="EMBL/GenBank/DDBJ databases">
        <authorList>
            <person name="Nowell W R."/>
        </authorList>
    </citation>
    <scope>NUCLEOTIDE SEQUENCE</scope>
    <source>
        <strain evidence="9">Ploen Becks lab</strain>
    </source>
</reference>
<evidence type="ECO:0000313" key="9">
    <source>
        <dbReference type="EMBL" id="CAF0754244.1"/>
    </source>
</evidence>